<dbReference type="PANTHER" id="PTHR31118:SF12">
    <property type="entry name" value="CYCLASE-LIKE PROTEIN 2"/>
    <property type="match status" value="1"/>
</dbReference>
<accession>A0A4R2N1D7</accession>
<dbReference type="Proteomes" id="UP000294841">
    <property type="component" value="Unassembled WGS sequence"/>
</dbReference>
<comment type="caution">
    <text evidence="1">The sequence shown here is derived from an EMBL/GenBank/DDBJ whole genome shotgun (WGS) entry which is preliminary data.</text>
</comment>
<proteinExistence type="predicted"/>
<keyword evidence="2" id="KW-1185">Reference proteome</keyword>
<dbReference type="InterPro" id="IPR007325">
    <property type="entry name" value="KFase/CYL"/>
</dbReference>
<sequence length="243" mass="28055">MNLNLWKEYKIWTQECKFVDLTHTLSPETPHWSGFMPMDSKNIFNYNDGFNVHEVKVVTQYGTHIDAPAHFVEGKRFLDKIEPKEMILPLCILDISEKVKNNSDYSITVKDLEDWENKYGKIPENSFVALRTDWYLKKDLDNRDSNGNKHYPGWSMDVLKILIEDRNVTAVGHETSDTDPAIEGAKNGLIMEYYVLEQDIYQIELMKNLDQIPPKGALIFCGFPKYKDGPGFPARCIALCPID</sequence>
<dbReference type="OrthoDB" id="7067800at2"/>
<dbReference type="Pfam" id="PF04199">
    <property type="entry name" value="Cyclase"/>
    <property type="match status" value="1"/>
</dbReference>
<evidence type="ECO:0000313" key="2">
    <source>
        <dbReference type="Proteomes" id="UP000294841"/>
    </source>
</evidence>
<evidence type="ECO:0000313" key="1">
    <source>
        <dbReference type="EMBL" id="TCP13350.1"/>
    </source>
</evidence>
<dbReference type="GO" id="GO:0004061">
    <property type="term" value="F:arylformamidase activity"/>
    <property type="evidence" value="ECO:0007669"/>
    <property type="project" value="InterPro"/>
</dbReference>
<gene>
    <name evidence="1" type="ORF">EV697_102231</name>
</gene>
<dbReference type="SUPFAM" id="SSF102198">
    <property type="entry name" value="Putative cyclase"/>
    <property type="match status" value="1"/>
</dbReference>
<dbReference type="EMBL" id="SLXI01000002">
    <property type="protein sequence ID" value="TCP13350.1"/>
    <property type="molecule type" value="Genomic_DNA"/>
</dbReference>
<protein>
    <submittedName>
        <fullName evidence="1">Kynurenine formamidase</fullName>
    </submittedName>
</protein>
<dbReference type="PANTHER" id="PTHR31118">
    <property type="entry name" value="CYCLASE-LIKE PROTEIN 2"/>
    <property type="match status" value="1"/>
</dbReference>
<dbReference type="Gene3D" id="3.50.30.50">
    <property type="entry name" value="Putative cyclase"/>
    <property type="match status" value="1"/>
</dbReference>
<dbReference type="InterPro" id="IPR037175">
    <property type="entry name" value="KFase_sf"/>
</dbReference>
<name>A0A4R2N1D7_9PAST</name>
<reference evidence="1 2" key="1">
    <citation type="submission" date="2019-03" db="EMBL/GenBank/DDBJ databases">
        <title>Genomic Encyclopedia of Type Strains, Phase IV (KMG-IV): sequencing the most valuable type-strain genomes for metagenomic binning, comparative biology and taxonomic classification.</title>
        <authorList>
            <person name="Goeker M."/>
        </authorList>
    </citation>
    <scope>NUCLEOTIDE SEQUENCE [LARGE SCALE GENOMIC DNA]</scope>
    <source>
        <strain evidence="1 2">DSM 28231</strain>
    </source>
</reference>
<dbReference type="RefSeq" id="WP_132022834.1">
    <property type="nucleotide sequence ID" value="NZ_CP016605.1"/>
</dbReference>
<dbReference type="AlphaFoldDB" id="A0A4R2N1D7"/>
<organism evidence="1 2">
    <name type="scientific">Bisgaardia hudsonensis</name>
    <dbReference type="NCBI Taxonomy" id="109472"/>
    <lineage>
        <taxon>Bacteria</taxon>
        <taxon>Pseudomonadati</taxon>
        <taxon>Pseudomonadota</taxon>
        <taxon>Gammaproteobacteria</taxon>
        <taxon>Pasteurellales</taxon>
        <taxon>Pasteurellaceae</taxon>
        <taxon>Bisgaardia</taxon>
    </lineage>
</organism>
<dbReference type="GO" id="GO:0019441">
    <property type="term" value="P:L-tryptophan catabolic process to kynurenine"/>
    <property type="evidence" value="ECO:0007669"/>
    <property type="project" value="InterPro"/>
</dbReference>